<reference evidence="1 2" key="1">
    <citation type="submission" date="2019-07" db="EMBL/GenBank/DDBJ databases">
        <title>Whole genome shotgun sequence of Gluconobacter kanchanaburiensis NBRC 103587.</title>
        <authorList>
            <person name="Hosoyama A."/>
            <person name="Uohara A."/>
            <person name="Ohji S."/>
            <person name="Ichikawa N."/>
        </authorList>
    </citation>
    <scope>NUCLEOTIDE SEQUENCE [LARGE SCALE GENOMIC DNA]</scope>
    <source>
        <strain evidence="1 2">NBRC 103587</strain>
    </source>
</reference>
<dbReference type="EMBL" id="BJVA01000012">
    <property type="protein sequence ID" value="GEK96830.1"/>
    <property type="molecule type" value="Genomic_DNA"/>
</dbReference>
<evidence type="ECO:0000313" key="2">
    <source>
        <dbReference type="Proteomes" id="UP000321079"/>
    </source>
</evidence>
<protein>
    <submittedName>
        <fullName evidence="1">Uncharacterized protein</fullName>
    </submittedName>
</protein>
<gene>
    <name evidence="1" type="ORF">GKA01_20270</name>
</gene>
<dbReference type="Proteomes" id="UP000321079">
    <property type="component" value="Unassembled WGS sequence"/>
</dbReference>
<keyword evidence="2" id="KW-1185">Reference proteome</keyword>
<accession>A0A511B8Q9</accession>
<evidence type="ECO:0000313" key="1">
    <source>
        <dbReference type="EMBL" id="GEK96830.1"/>
    </source>
</evidence>
<dbReference type="AlphaFoldDB" id="A0A511B8Q9"/>
<dbReference type="RefSeq" id="WP_228119926.1">
    <property type="nucleotide sequence ID" value="NZ_BARK01000030.1"/>
</dbReference>
<sequence>MLPICNNLQQPRSGSLSGPRFLLTSILMIKRHSRPALLLALLPLAVALAAPVAARADDGDAKTNDDDPTINQQGFAINKILRVLQTNPDAAGDSCINALKEMHQAQTALGKEEGIDPEHNQDIGVARDVLSSEMEDVTNMCGADARTYCRKSASHADPKLSAACKVLPEEED</sequence>
<proteinExistence type="predicted"/>
<organism evidence="1 2">
    <name type="scientific">Gluconobacter kanchanaburiensis NBRC 103587</name>
    <dbReference type="NCBI Taxonomy" id="1307948"/>
    <lineage>
        <taxon>Bacteria</taxon>
        <taxon>Pseudomonadati</taxon>
        <taxon>Pseudomonadota</taxon>
        <taxon>Alphaproteobacteria</taxon>
        <taxon>Acetobacterales</taxon>
        <taxon>Acetobacteraceae</taxon>
        <taxon>Gluconobacter</taxon>
    </lineage>
</organism>
<comment type="caution">
    <text evidence="1">The sequence shown here is derived from an EMBL/GenBank/DDBJ whole genome shotgun (WGS) entry which is preliminary data.</text>
</comment>
<name>A0A511B8Q9_9PROT</name>